<dbReference type="EMBL" id="VIKU02000001">
    <property type="protein sequence ID" value="NHF57791.1"/>
    <property type="molecule type" value="Genomic_DNA"/>
</dbReference>
<proteinExistence type="predicted"/>
<reference evidence="1" key="2">
    <citation type="submission" date="2020-03" db="EMBL/GenBank/DDBJ databases">
        <title>Flavobacteriaceae bacterium strain TP-CH-4, a member of the family Flavobacteriaceae isolated from a deep-sea seamount.</title>
        <authorList>
            <person name="Zhang D.-C."/>
        </authorList>
    </citation>
    <scope>NUCLEOTIDE SEQUENCE</scope>
    <source>
        <strain evidence="1">TP-CH-4</strain>
    </source>
</reference>
<dbReference type="InterPro" id="IPR029063">
    <property type="entry name" value="SAM-dependent_MTases_sf"/>
</dbReference>
<dbReference type="Gene3D" id="3.40.50.150">
    <property type="entry name" value="Vaccinia Virus protein VP39"/>
    <property type="match status" value="1"/>
</dbReference>
<evidence type="ECO:0000313" key="1">
    <source>
        <dbReference type="EMBL" id="NHF57791.1"/>
    </source>
</evidence>
<protein>
    <submittedName>
        <fullName evidence="1">Uncharacterized protein</fullName>
    </submittedName>
</protein>
<organism evidence="1 2">
    <name type="scientific">Pelagihabitans pacificus</name>
    <dbReference type="NCBI Taxonomy" id="2696054"/>
    <lineage>
        <taxon>Bacteria</taxon>
        <taxon>Pseudomonadati</taxon>
        <taxon>Bacteroidota</taxon>
        <taxon>Flavobacteriia</taxon>
        <taxon>Flavobacteriales</taxon>
        <taxon>Flavobacteriaceae</taxon>
        <taxon>Pelagihabitans</taxon>
    </lineage>
</organism>
<reference evidence="1" key="1">
    <citation type="submission" date="2019-07" db="EMBL/GenBank/DDBJ databases">
        <authorList>
            <person name="De-Chao Zhang Q."/>
        </authorList>
    </citation>
    <scope>NUCLEOTIDE SEQUENCE</scope>
    <source>
        <strain evidence="1">TP-CH-4</strain>
    </source>
</reference>
<dbReference type="Proteomes" id="UP000707206">
    <property type="component" value="Unassembled WGS sequence"/>
</dbReference>
<comment type="caution">
    <text evidence="1">The sequence shown here is derived from an EMBL/GenBank/DDBJ whole genome shotgun (WGS) entry which is preliminary data.</text>
</comment>
<dbReference type="AlphaFoldDB" id="A0A967AWA2"/>
<accession>A0A967AWA2</accession>
<sequence length="117" mass="13408">MLKSIVYFEVGRLGLPAVDAALINRIDKEFPMIRMNEPPFDMAFMDASNLGNLPFDADMVHNDTVIVVDNIHGTNKNRAAWKKIKTNPIVTVTIDLYYCGVVFLRKEQARQHFKIRI</sequence>
<dbReference type="RefSeq" id="WP_152572325.1">
    <property type="nucleotide sequence ID" value="NZ_VIKU02000001.1"/>
</dbReference>
<evidence type="ECO:0000313" key="2">
    <source>
        <dbReference type="Proteomes" id="UP000707206"/>
    </source>
</evidence>
<gene>
    <name evidence="1" type="ORF">FK220_000460</name>
</gene>
<keyword evidence="2" id="KW-1185">Reference proteome</keyword>
<name>A0A967AWA2_9FLAO</name>